<evidence type="ECO:0000313" key="3">
    <source>
        <dbReference type="Proteomes" id="UP001595767"/>
    </source>
</evidence>
<accession>A0ABV8L8H2</accession>
<evidence type="ECO:0000313" key="2">
    <source>
        <dbReference type="EMBL" id="MFC4127003.1"/>
    </source>
</evidence>
<dbReference type="SUPFAM" id="SSF55729">
    <property type="entry name" value="Acyl-CoA N-acyltransferases (Nat)"/>
    <property type="match status" value="1"/>
</dbReference>
<feature type="domain" description="N-acetyltransferase" evidence="1">
    <location>
        <begin position="25"/>
        <end position="191"/>
    </location>
</feature>
<name>A0ABV8L8H2_9NOCA</name>
<dbReference type="Pfam" id="PF13302">
    <property type="entry name" value="Acetyltransf_3"/>
    <property type="match status" value="1"/>
</dbReference>
<organism evidence="2 3">
    <name type="scientific">Nocardia rhizosphaerae</name>
    <dbReference type="NCBI Taxonomy" id="1691571"/>
    <lineage>
        <taxon>Bacteria</taxon>
        <taxon>Bacillati</taxon>
        <taxon>Actinomycetota</taxon>
        <taxon>Actinomycetes</taxon>
        <taxon>Mycobacteriales</taxon>
        <taxon>Nocardiaceae</taxon>
        <taxon>Nocardia</taxon>
    </lineage>
</organism>
<protein>
    <submittedName>
        <fullName evidence="2">GNAT family N-acetyltransferase</fullName>
        <ecNumber evidence="2">2.3.-.-</ecNumber>
    </submittedName>
</protein>
<dbReference type="RefSeq" id="WP_378552306.1">
    <property type="nucleotide sequence ID" value="NZ_JBHSBA010000009.1"/>
</dbReference>
<dbReference type="EMBL" id="JBHSBA010000009">
    <property type="protein sequence ID" value="MFC4127003.1"/>
    <property type="molecule type" value="Genomic_DNA"/>
</dbReference>
<dbReference type="PANTHER" id="PTHR43610">
    <property type="entry name" value="BLL6696 PROTEIN"/>
    <property type="match status" value="1"/>
</dbReference>
<sequence>MTERTFGVNLPLHGDLVSLVPMESEHIHPLWEATAGGHESYRFTLVPMDLDGMTAYVESALKERDAGSGLPFVILNHDGRVVGSTRFRCIERWPATSVRPSVTVAEIGGTWLSVETQRTGVNAEAKLLLLDYAFGPMDAFRVSLMTDDRNERSRKAIERIGATFDGVLRGHMPAFDGAVRDSAIYSILRSEWPELRTSLQQRIWKANHAPNE</sequence>
<dbReference type="PROSITE" id="PS51186">
    <property type="entry name" value="GNAT"/>
    <property type="match status" value="1"/>
</dbReference>
<keyword evidence="3" id="KW-1185">Reference proteome</keyword>
<keyword evidence="2" id="KW-0012">Acyltransferase</keyword>
<dbReference type="Proteomes" id="UP001595767">
    <property type="component" value="Unassembled WGS sequence"/>
</dbReference>
<proteinExistence type="predicted"/>
<dbReference type="EC" id="2.3.-.-" evidence="2"/>
<keyword evidence="2" id="KW-0808">Transferase</keyword>
<dbReference type="Gene3D" id="3.40.630.30">
    <property type="match status" value="1"/>
</dbReference>
<gene>
    <name evidence="2" type="ORF">ACFOW8_18880</name>
</gene>
<dbReference type="InterPro" id="IPR016181">
    <property type="entry name" value="Acyl_CoA_acyltransferase"/>
</dbReference>
<reference evidence="3" key="1">
    <citation type="journal article" date="2019" name="Int. J. Syst. Evol. Microbiol.">
        <title>The Global Catalogue of Microorganisms (GCM) 10K type strain sequencing project: providing services to taxonomists for standard genome sequencing and annotation.</title>
        <authorList>
            <consortium name="The Broad Institute Genomics Platform"/>
            <consortium name="The Broad Institute Genome Sequencing Center for Infectious Disease"/>
            <person name="Wu L."/>
            <person name="Ma J."/>
        </authorList>
    </citation>
    <scope>NUCLEOTIDE SEQUENCE [LARGE SCALE GENOMIC DNA]</scope>
    <source>
        <strain evidence="3">CGMCC 4.7204</strain>
    </source>
</reference>
<dbReference type="GO" id="GO:0016746">
    <property type="term" value="F:acyltransferase activity"/>
    <property type="evidence" value="ECO:0007669"/>
    <property type="project" value="UniProtKB-KW"/>
</dbReference>
<dbReference type="InterPro" id="IPR000182">
    <property type="entry name" value="GNAT_dom"/>
</dbReference>
<dbReference type="PANTHER" id="PTHR43610:SF1">
    <property type="entry name" value="N-ACETYLTRANSFERASE DOMAIN-CONTAINING PROTEIN"/>
    <property type="match status" value="1"/>
</dbReference>
<comment type="caution">
    <text evidence="2">The sequence shown here is derived from an EMBL/GenBank/DDBJ whole genome shotgun (WGS) entry which is preliminary data.</text>
</comment>
<evidence type="ECO:0000259" key="1">
    <source>
        <dbReference type="PROSITE" id="PS51186"/>
    </source>
</evidence>